<organism evidence="1 2">
    <name type="scientific">Armillaria ostoyae</name>
    <name type="common">Armillaria root rot fungus</name>
    <dbReference type="NCBI Taxonomy" id="47428"/>
    <lineage>
        <taxon>Eukaryota</taxon>
        <taxon>Fungi</taxon>
        <taxon>Dikarya</taxon>
        <taxon>Basidiomycota</taxon>
        <taxon>Agaricomycotina</taxon>
        <taxon>Agaricomycetes</taxon>
        <taxon>Agaricomycetidae</taxon>
        <taxon>Agaricales</taxon>
        <taxon>Marasmiineae</taxon>
        <taxon>Physalacriaceae</taxon>
        <taxon>Armillaria</taxon>
    </lineage>
</organism>
<protein>
    <submittedName>
        <fullName evidence="1">Uncharacterized protein</fullName>
    </submittedName>
</protein>
<name>A0A284QMQ0_ARMOS</name>
<accession>A0A284QMQ0</accession>
<sequence length="106" mass="12223">MSRGHTWLQARSALVRSFDFSCVDFRPTYSFSSGVLLLEKCSVTFVFLLKSAHDWFFDDKRSRSGDTILLTEFYAWVSVFSVFNPDLTLCNLGRCPRKLSHLKVCL</sequence>
<dbReference type="Proteomes" id="UP000219338">
    <property type="component" value="Unassembled WGS sequence"/>
</dbReference>
<keyword evidence="2" id="KW-1185">Reference proteome</keyword>
<proteinExistence type="predicted"/>
<evidence type="ECO:0000313" key="1">
    <source>
        <dbReference type="EMBL" id="SJK97731.1"/>
    </source>
</evidence>
<dbReference type="EMBL" id="FUEG01000001">
    <property type="protein sequence ID" value="SJK97731.1"/>
    <property type="molecule type" value="Genomic_DNA"/>
</dbReference>
<reference evidence="2" key="1">
    <citation type="journal article" date="2017" name="Nat. Ecol. Evol.">
        <title>Genome expansion and lineage-specific genetic innovations in the forest pathogenic fungi Armillaria.</title>
        <authorList>
            <person name="Sipos G."/>
            <person name="Prasanna A.N."/>
            <person name="Walter M.C."/>
            <person name="O'Connor E."/>
            <person name="Balint B."/>
            <person name="Krizsan K."/>
            <person name="Kiss B."/>
            <person name="Hess J."/>
            <person name="Varga T."/>
            <person name="Slot J."/>
            <person name="Riley R."/>
            <person name="Boka B."/>
            <person name="Rigling D."/>
            <person name="Barry K."/>
            <person name="Lee J."/>
            <person name="Mihaltcheva S."/>
            <person name="LaButti K."/>
            <person name="Lipzen A."/>
            <person name="Waldron R."/>
            <person name="Moloney N.M."/>
            <person name="Sperisen C."/>
            <person name="Kredics L."/>
            <person name="Vagvoelgyi C."/>
            <person name="Patrignani A."/>
            <person name="Fitzpatrick D."/>
            <person name="Nagy I."/>
            <person name="Doyle S."/>
            <person name="Anderson J.B."/>
            <person name="Grigoriev I.V."/>
            <person name="Gueldener U."/>
            <person name="Muensterkoetter M."/>
            <person name="Nagy L.G."/>
        </authorList>
    </citation>
    <scope>NUCLEOTIDE SEQUENCE [LARGE SCALE GENOMIC DNA]</scope>
    <source>
        <strain evidence="2">C18/9</strain>
    </source>
</reference>
<dbReference type="AlphaFoldDB" id="A0A284QMQ0"/>
<evidence type="ECO:0000313" key="2">
    <source>
        <dbReference type="Proteomes" id="UP000219338"/>
    </source>
</evidence>
<gene>
    <name evidence="1" type="ORF">ARMOST_00984</name>
</gene>